<comment type="caution">
    <text evidence="2">The sequence shown here is derived from an EMBL/GenBank/DDBJ whole genome shotgun (WGS) entry which is preliminary data.</text>
</comment>
<evidence type="ECO:0000313" key="2">
    <source>
        <dbReference type="EMBL" id="KAH7984563.1"/>
    </source>
</evidence>
<protein>
    <submittedName>
        <fullName evidence="2">Uncharacterized protein</fullName>
    </submittedName>
</protein>
<gene>
    <name evidence="2" type="ORF">HPB52_022284</name>
</gene>
<dbReference type="AlphaFoldDB" id="A0A9D4TBT1"/>
<proteinExistence type="predicted"/>
<accession>A0A9D4TBT1</accession>
<keyword evidence="3" id="KW-1185">Reference proteome</keyword>
<reference evidence="2" key="2">
    <citation type="submission" date="2021-09" db="EMBL/GenBank/DDBJ databases">
        <authorList>
            <person name="Jia N."/>
            <person name="Wang J."/>
            <person name="Shi W."/>
            <person name="Du L."/>
            <person name="Sun Y."/>
            <person name="Zhan W."/>
            <person name="Jiang J."/>
            <person name="Wang Q."/>
            <person name="Zhang B."/>
            <person name="Ji P."/>
            <person name="Sakyi L.B."/>
            <person name="Cui X."/>
            <person name="Yuan T."/>
            <person name="Jiang B."/>
            <person name="Yang W."/>
            <person name="Lam T.T.-Y."/>
            <person name="Chang Q."/>
            <person name="Ding S."/>
            <person name="Wang X."/>
            <person name="Zhu J."/>
            <person name="Ruan X."/>
            <person name="Zhao L."/>
            <person name="Wei J."/>
            <person name="Que T."/>
            <person name="Du C."/>
            <person name="Cheng J."/>
            <person name="Dai P."/>
            <person name="Han X."/>
            <person name="Huang E."/>
            <person name="Gao Y."/>
            <person name="Liu J."/>
            <person name="Shao H."/>
            <person name="Ye R."/>
            <person name="Li L."/>
            <person name="Wei W."/>
            <person name="Wang X."/>
            <person name="Wang C."/>
            <person name="Huo Q."/>
            <person name="Li W."/>
            <person name="Guo W."/>
            <person name="Chen H."/>
            <person name="Chen S."/>
            <person name="Zhou L."/>
            <person name="Zhou L."/>
            <person name="Ni X."/>
            <person name="Tian J."/>
            <person name="Zhou Y."/>
            <person name="Sheng Y."/>
            <person name="Liu T."/>
            <person name="Pan Y."/>
            <person name="Xia L."/>
            <person name="Li J."/>
            <person name="Zhao F."/>
            <person name="Cao W."/>
        </authorList>
    </citation>
    <scope>NUCLEOTIDE SEQUENCE</scope>
    <source>
        <strain evidence="2">Rsan-2018</strain>
        <tissue evidence="2">Larvae</tissue>
    </source>
</reference>
<sequence length="109" mass="11704">MEVTAANVAVPSSLLYQEERTPETEQQWLRCPAQPSPKVFSISHGSHASKATQRSSSSSNQEGVWGLMQGSPVDACTGCGVCHFIPFEALVTRDPYNAGVGSRSVHTLK</sequence>
<reference evidence="2" key="1">
    <citation type="journal article" date="2020" name="Cell">
        <title>Large-Scale Comparative Analyses of Tick Genomes Elucidate Their Genetic Diversity and Vector Capacities.</title>
        <authorList>
            <consortium name="Tick Genome and Microbiome Consortium (TIGMIC)"/>
            <person name="Jia N."/>
            <person name="Wang J."/>
            <person name="Shi W."/>
            <person name="Du L."/>
            <person name="Sun Y."/>
            <person name="Zhan W."/>
            <person name="Jiang J.F."/>
            <person name="Wang Q."/>
            <person name="Zhang B."/>
            <person name="Ji P."/>
            <person name="Bell-Sakyi L."/>
            <person name="Cui X.M."/>
            <person name="Yuan T.T."/>
            <person name="Jiang B.G."/>
            <person name="Yang W.F."/>
            <person name="Lam T.T."/>
            <person name="Chang Q.C."/>
            <person name="Ding S.J."/>
            <person name="Wang X.J."/>
            <person name="Zhu J.G."/>
            <person name="Ruan X.D."/>
            <person name="Zhao L."/>
            <person name="Wei J.T."/>
            <person name="Ye R.Z."/>
            <person name="Que T.C."/>
            <person name="Du C.H."/>
            <person name="Zhou Y.H."/>
            <person name="Cheng J.X."/>
            <person name="Dai P.F."/>
            <person name="Guo W.B."/>
            <person name="Han X.H."/>
            <person name="Huang E.J."/>
            <person name="Li L.F."/>
            <person name="Wei W."/>
            <person name="Gao Y.C."/>
            <person name="Liu J.Z."/>
            <person name="Shao H.Z."/>
            <person name="Wang X."/>
            <person name="Wang C.C."/>
            <person name="Yang T.C."/>
            <person name="Huo Q.B."/>
            <person name="Li W."/>
            <person name="Chen H.Y."/>
            <person name="Chen S.E."/>
            <person name="Zhou L.G."/>
            <person name="Ni X.B."/>
            <person name="Tian J.H."/>
            <person name="Sheng Y."/>
            <person name="Liu T."/>
            <person name="Pan Y.S."/>
            <person name="Xia L.Y."/>
            <person name="Li J."/>
            <person name="Zhao F."/>
            <person name="Cao W.C."/>
        </authorList>
    </citation>
    <scope>NUCLEOTIDE SEQUENCE</scope>
    <source>
        <strain evidence="2">Rsan-2018</strain>
    </source>
</reference>
<evidence type="ECO:0000256" key="1">
    <source>
        <dbReference type="SAM" id="MobiDB-lite"/>
    </source>
</evidence>
<dbReference type="Proteomes" id="UP000821837">
    <property type="component" value="Chromosome 1"/>
</dbReference>
<evidence type="ECO:0000313" key="3">
    <source>
        <dbReference type="Proteomes" id="UP000821837"/>
    </source>
</evidence>
<dbReference type="EMBL" id="JABSTV010001245">
    <property type="protein sequence ID" value="KAH7984563.1"/>
    <property type="molecule type" value="Genomic_DNA"/>
</dbReference>
<organism evidence="2 3">
    <name type="scientific">Rhipicephalus sanguineus</name>
    <name type="common">Brown dog tick</name>
    <name type="synonym">Ixodes sanguineus</name>
    <dbReference type="NCBI Taxonomy" id="34632"/>
    <lineage>
        <taxon>Eukaryota</taxon>
        <taxon>Metazoa</taxon>
        <taxon>Ecdysozoa</taxon>
        <taxon>Arthropoda</taxon>
        <taxon>Chelicerata</taxon>
        <taxon>Arachnida</taxon>
        <taxon>Acari</taxon>
        <taxon>Parasitiformes</taxon>
        <taxon>Ixodida</taxon>
        <taxon>Ixodoidea</taxon>
        <taxon>Ixodidae</taxon>
        <taxon>Rhipicephalinae</taxon>
        <taxon>Rhipicephalus</taxon>
        <taxon>Rhipicephalus</taxon>
    </lineage>
</organism>
<feature type="region of interest" description="Disordered" evidence="1">
    <location>
        <begin position="35"/>
        <end position="64"/>
    </location>
</feature>
<feature type="compositionally biased region" description="Polar residues" evidence="1">
    <location>
        <begin position="43"/>
        <end position="54"/>
    </location>
</feature>
<name>A0A9D4TBT1_RHISA</name>